<reference evidence="2" key="1">
    <citation type="submission" date="2016-04" db="EMBL/GenBank/DDBJ databases">
        <authorList>
            <person name="Evans L.H."/>
            <person name="Alamgir A."/>
            <person name="Owens N."/>
            <person name="Weber N.D."/>
            <person name="Virtaneva K."/>
            <person name="Barbian K."/>
            <person name="Babar A."/>
            <person name="Rosenke K."/>
        </authorList>
    </citation>
    <scope>NUCLEOTIDE SEQUENCE</scope>
    <source>
        <strain evidence="2">86-1</strain>
    </source>
</reference>
<evidence type="ECO:0008006" key="3">
    <source>
        <dbReference type="Google" id="ProtNLM"/>
    </source>
</evidence>
<accession>A0A212K4B7</accession>
<evidence type="ECO:0000256" key="1">
    <source>
        <dbReference type="ARBA" id="ARBA00044755"/>
    </source>
</evidence>
<dbReference type="InterPro" id="IPR007607">
    <property type="entry name" value="BacA/B"/>
</dbReference>
<gene>
    <name evidence="2" type="ORF">KL86DYS1_31412</name>
</gene>
<dbReference type="Pfam" id="PF04519">
    <property type="entry name" value="Bactofilin"/>
    <property type="match status" value="1"/>
</dbReference>
<organism evidence="2">
    <name type="scientific">uncultured Dysgonomonas sp</name>
    <dbReference type="NCBI Taxonomy" id="206096"/>
    <lineage>
        <taxon>Bacteria</taxon>
        <taxon>Pseudomonadati</taxon>
        <taxon>Bacteroidota</taxon>
        <taxon>Bacteroidia</taxon>
        <taxon>Bacteroidales</taxon>
        <taxon>Dysgonomonadaceae</taxon>
        <taxon>Dysgonomonas</taxon>
        <taxon>environmental samples</taxon>
    </lineage>
</organism>
<sequence length="140" mass="14988">MFNKKNNISGIISTASLDKAHSVLSQSTMFSGEINSKGDLRIDGSIEGNINCEGKVIIGPDGRVNGNIKSSSIELMGKINGDVIAYDIVRLKSSSYFKGEITALNLEIEAGANFFGTCKMVTEQDTIENATIIPEVLALE</sequence>
<dbReference type="AlphaFoldDB" id="A0A212K4B7"/>
<dbReference type="RefSeq" id="WP_296944165.1">
    <property type="nucleotide sequence ID" value="NZ_LT599032.1"/>
</dbReference>
<dbReference type="PANTHER" id="PTHR35024:SF4">
    <property type="entry name" value="POLYMER-FORMING CYTOSKELETAL PROTEIN"/>
    <property type="match status" value="1"/>
</dbReference>
<proteinExistence type="inferred from homology"/>
<dbReference type="EMBL" id="FLUM01000003">
    <property type="protein sequence ID" value="SBW06580.1"/>
    <property type="molecule type" value="Genomic_DNA"/>
</dbReference>
<dbReference type="PANTHER" id="PTHR35024">
    <property type="entry name" value="HYPOTHETICAL CYTOSOLIC PROTEIN"/>
    <property type="match status" value="1"/>
</dbReference>
<protein>
    <recommendedName>
        <fullName evidence="3">Cell shape determination protein CcmA</fullName>
    </recommendedName>
</protein>
<evidence type="ECO:0000313" key="2">
    <source>
        <dbReference type="EMBL" id="SBW06580.1"/>
    </source>
</evidence>
<comment type="similarity">
    <text evidence="1">Belongs to the bactofilin family.</text>
</comment>
<name>A0A212K4B7_9BACT</name>